<sequence length="150" mass="16056">MKRTFGLGLLFITAIAVSGCSKKDEMPLVELQGGDGFEGLSIGLPPGVTAPPEKFGKVSIKLDGYVIDVHPTEGTLADEKENFGSKGFHVETADGFISKDDGKDSKTFPVLRVYQKGETRLLCSSRLPEAPPTLEKAKEALAICSTLVKK</sequence>
<evidence type="ECO:0008006" key="3">
    <source>
        <dbReference type="Google" id="ProtNLM"/>
    </source>
</evidence>
<gene>
    <name evidence="1" type="ORF">KEG57_44645</name>
</gene>
<dbReference type="PROSITE" id="PS51257">
    <property type="entry name" value="PROKAR_LIPOPROTEIN"/>
    <property type="match status" value="1"/>
</dbReference>
<protein>
    <recommendedName>
        <fullName evidence="3">Lipoprotein</fullName>
    </recommendedName>
</protein>
<organism evidence="1 2">
    <name type="scientific">Polyangium jinanense</name>
    <dbReference type="NCBI Taxonomy" id="2829994"/>
    <lineage>
        <taxon>Bacteria</taxon>
        <taxon>Pseudomonadati</taxon>
        <taxon>Myxococcota</taxon>
        <taxon>Polyangia</taxon>
        <taxon>Polyangiales</taxon>
        <taxon>Polyangiaceae</taxon>
        <taxon>Polyangium</taxon>
    </lineage>
</organism>
<evidence type="ECO:0000313" key="2">
    <source>
        <dbReference type="Proteomes" id="UP001151081"/>
    </source>
</evidence>
<dbReference type="AlphaFoldDB" id="A0A9X4AZ00"/>
<proteinExistence type="predicted"/>
<reference evidence="1 2" key="1">
    <citation type="submission" date="2021-04" db="EMBL/GenBank/DDBJ databases">
        <title>Genome analysis of Polyangium sp.</title>
        <authorList>
            <person name="Li Y."/>
            <person name="Wang J."/>
        </authorList>
    </citation>
    <scope>NUCLEOTIDE SEQUENCE [LARGE SCALE GENOMIC DNA]</scope>
    <source>
        <strain evidence="1 2">SDU14</strain>
    </source>
</reference>
<dbReference type="EMBL" id="JAGTJJ010000056">
    <property type="protein sequence ID" value="MDC3987637.1"/>
    <property type="molecule type" value="Genomic_DNA"/>
</dbReference>
<keyword evidence="2" id="KW-1185">Reference proteome</keyword>
<comment type="caution">
    <text evidence="1">The sequence shown here is derived from an EMBL/GenBank/DDBJ whole genome shotgun (WGS) entry which is preliminary data.</text>
</comment>
<accession>A0A9X4AZ00</accession>
<name>A0A9X4AZ00_9BACT</name>
<dbReference type="Proteomes" id="UP001151081">
    <property type="component" value="Unassembled WGS sequence"/>
</dbReference>
<evidence type="ECO:0000313" key="1">
    <source>
        <dbReference type="EMBL" id="MDC3987637.1"/>
    </source>
</evidence>
<dbReference type="RefSeq" id="WP_272424887.1">
    <property type="nucleotide sequence ID" value="NZ_JAGTJJ010000056.1"/>
</dbReference>